<keyword evidence="16" id="KW-0175">Coiled coil</keyword>
<dbReference type="EMBL" id="CP037901">
    <property type="protein sequence ID" value="QBP13472.1"/>
    <property type="molecule type" value="Genomic_DNA"/>
</dbReference>
<evidence type="ECO:0000256" key="13">
    <source>
        <dbReference type="ARBA" id="ARBA00023012"/>
    </source>
</evidence>
<evidence type="ECO:0000256" key="9">
    <source>
        <dbReference type="ARBA" id="ARBA00022741"/>
    </source>
</evidence>
<dbReference type="InterPro" id="IPR003661">
    <property type="entry name" value="HisK_dim/P_dom"/>
</dbReference>
<organism evidence="19 20">
    <name type="scientific">Cupriavidus metallidurans</name>
    <dbReference type="NCBI Taxonomy" id="119219"/>
    <lineage>
        <taxon>Bacteria</taxon>
        <taxon>Pseudomonadati</taxon>
        <taxon>Pseudomonadota</taxon>
        <taxon>Betaproteobacteria</taxon>
        <taxon>Burkholderiales</taxon>
        <taxon>Burkholderiaceae</taxon>
        <taxon>Cupriavidus</taxon>
    </lineage>
</organism>
<dbReference type="SUPFAM" id="SSF47384">
    <property type="entry name" value="Homodimeric domain of signal transducing histidine kinase"/>
    <property type="match status" value="1"/>
</dbReference>
<feature type="coiled-coil region" evidence="16">
    <location>
        <begin position="338"/>
        <end position="369"/>
    </location>
</feature>
<keyword evidence="10 19" id="KW-0418">Kinase</keyword>
<proteinExistence type="predicted"/>
<dbReference type="CDD" id="cd00082">
    <property type="entry name" value="HisKA"/>
    <property type="match status" value="1"/>
</dbReference>
<feature type="transmembrane region" description="Helical" evidence="17">
    <location>
        <begin position="21"/>
        <end position="43"/>
    </location>
</feature>
<evidence type="ECO:0000256" key="14">
    <source>
        <dbReference type="ARBA" id="ARBA00023136"/>
    </source>
</evidence>
<dbReference type="SUPFAM" id="SSF103190">
    <property type="entry name" value="Sensory domain-like"/>
    <property type="match status" value="1"/>
</dbReference>
<evidence type="ECO:0000256" key="16">
    <source>
        <dbReference type="SAM" id="Coils"/>
    </source>
</evidence>
<protein>
    <recommendedName>
        <fullName evidence="15">C4-dicarboxylate transport sensor protein DctB</fullName>
        <ecNumber evidence="3">2.7.13.3</ecNumber>
    </recommendedName>
</protein>
<dbReference type="OrthoDB" id="9772100at2"/>
<comment type="subcellular location">
    <subcellularLocation>
        <location evidence="2">Cell inner membrane</location>
        <topology evidence="2">Multi-pass membrane protein</topology>
    </subcellularLocation>
</comment>
<keyword evidence="11" id="KW-0067">ATP-binding</keyword>
<dbReference type="InterPro" id="IPR003594">
    <property type="entry name" value="HATPase_dom"/>
</dbReference>
<feature type="transmembrane region" description="Helical" evidence="17">
    <location>
        <begin position="307"/>
        <end position="330"/>
    </location>
</feature>
<dbReference type="Pfam" id="PF02743">
    <property type="entry name" value="dCache_1"/>
    <property type="match status" value="1"/>
</dbReference>
<keyword evidence="6" id="KW-0597">Phosphoprotein</keyword>
<keyword evidence="14 17" id="KW-0472">Membrane</keyword>
<keyword evidence="13" id="KW-0902">Two-component regulatory system</keyword>
<evidence type="ECO:0000256" key="11">
    <source>
        <dbReference type="ARBA" id="ARBA00022840"/>
    </source>
</evidence>
<dbReference type="PANTHER" id="PTHR43065">
    <property type="entry name" value="SENSOR HISTIDINE KINASE"/>
    <property type="match status" value="1"/>
</dbReference>
<dbReference type="InterPro" id="IPR029151">
    <property type="entry name" value="Sensor-like_sf"/>
</dbReference>
<dbReference type="SMART" id="SM00387">
    <property type="entry name" value="HATPase_c"/>
    <property type="match status" value="1"/>
</dbReference>
<evidence type="ECO:0000256" key="6">
    <source>
        <dbReference type="ARBA" id="ARBA00022553"/>
    </source>
</evidence>
<evidence type="ECO:0000256" key="12">
    <source>
        <dbReference type="ARBA" id="ARBA00022989"/>
    </source>
</evidence>
<dbReference type="GO" id="GO:0005524">
    <property type="term" value="F:ATP binding"/>
    <property type="evidence" value="ECO:0007669"/>
    <property type="project" value="UniProtKB-KW"/>
</dbReference>
<dbReference type="InterPro" id="IPR004358">
    <property type="entry name" value="Sig_transdc_His_kin-like_C"/>
</dbReference>
<dbReference type="PRINTS" id="PR00344">
    <property type="entry name" value="BCTRLSENSOR"/>
</dbReference>
<evidence type="ECO:0000256" key="10">
    <source>
        <dbReference type="ARBA" id="ARBA00022777"/>
    </source>
</evidence>
<dbReference type="FunFam" id="1.10.287.130:FF:000049">
    <property type="entry name" value="C4-dicarboxylate transport sensor protein DctB"/>
    <property type="match status" value="1"/>
</dbReference>
<keyword evidence="7" id="KW-0808">Transferase</keyword>
<dbReference type="InterPro" id="IPR005467">
    <property type="entry name" value="His_kinase_dom"/>
</dbReference>
<evidence type="ECO:0000313" key="20">
    <source>
        <dbReference type="Proteomes" id="UP000253772"/>
    </source>
</evidence>
<evidence type="ECO:0000256" key="3">
    <source>
        <dbReference type="ARBA" id="ARBA00012438"/>
    </source>
</evidence>
<dbReference type="PANTHER" id="PTHR43065:SF46">
    <property type="entry name" value="C4-DICARBOXYLATE TRANSPORT SENSOR PROTEIN DCTB"/>
    <property type="match status" value="1"/>
</dbReference>
<evidence type="ECO:0000256" key="2">
    <source>
        <dbReference type="ARBA" id="ARBA00004429"/>
    </source>
</evidence>
<dbReference type="InterPro" id="IPR036097">
    <property type="entry name" value="HisK_dim/P_sf"/>
</dbReference>
<evidence type="ECO:0000256" key="5">
    <source>
        <dbReference type="ARBA" id="ARBA00022519"/>
    </source>
</evidence>
<dbReference type="InterPro" id="IPR033479">
    <property type="entry name" value="dCache_1"/>
</dbReference>
<evidence type="ECO:0000259" key="18">
    <source>
        <dbReference type="PROSITE" id="PS50109"/>
    </source>
</evidence>
<keyword evidence="12 17" id="KW-1133">Transmembrane helix</keyword>
<dbReference type="GO" id="GO:0005886">
    <property type="term" value="C:plasma membrane"/>
    <property type="evidence" value="ECO:0007669"/>
    <property type="project" value="UniProtKB-SubCell"/>
</dbReference>
<keyword evidence="8 17" id="KW-0812">Transmembrane</keyword>
<dbReference type="RefSeq" id="WP_111733692.1">
    <property type="nucleotide sequence ID" value="NZ_CP037901.1"/>
</dbReference>
<dbReference type="EC" id="2.7.13.3" evidence="3"/>
<dbReference type="Gene3D" id="1.10.287.130">
    <property type="match status" value="1"/>
</dbReference>
<dbReference type="SUPFAM" id="SSF55874">
    <property type="entry name" value="ATPase domain of HSP90 chaperone/DNA topoisomerase II/histidine kinase"/>
    <property type="match status" value="1"/>
</dbReference>
<dbReference type="Proteomes" id="UP000253772">
    <property type="component" value="Chromosome c2"/>
</dbReference>
<dbReference type="InterPro" id="IPR017055">
    <property type="entry name" value="Sig_transdc_His_kinase_DctB"/>
</dbReference>
<dbReference type="SMART" id="SM00388">
    <property type="entry name" value="HisKA"/>
    <property type="match status" value="1"/>
</dbReference>
<gene>
    <name evidence="19" type="ORF">DDF84_028080</name>
</gene>
<dbReference type="PIRSF" id="PIRSF036431">
    <property type="entry name" value="STHK_DctB"/>
    <property type="match status" value="1"/>
</dbReference>
<reference evidence="19 20" key="1">
    <citation type="submission" date="2019-03" db="EMBL/GenBank/DDBJ databases">
        <title>Comparative insights into the high quality Complete genome sequence of highly metal resistant Cupriavidus metallidurans strain BS1 isolated from a gold-copper mine.</title>
        <authorList>
            <person name="Mazhar H.S."/>
            <person name="Rensing C."/>
        </authorList>
    </citation>
    <scope>NUCLEOTIDE SEQUENCE [LARGE SCALE GENOMIC DNA]</scope>
    <source>
        <strain evidence="19 20">BS1</strain>
    </source>
</reference>
<sequence length="621" mass="67422">MESSVLPLLSDPAVHTGRARRVGFVLLALLLCAALGAGAYWLALQSYQNAARRQADQRADFYALTLQSELARLETWPRIAAFERALRDLLLQPGDPARRAAANRYLEDVQRSADVNAVYLIDAHGIAIASSNWSLPSSYVGQSYAFRPYFHEAMGAGFGRLYAIGNTTGVPGYFVAAPISAGARVIGVVAVKASLDAFGAALARSGDLVLLSDANGVVFLSSVAALTFRTLTPLSPAVQSRLRQTLQYGDTALTPLSDTQATGWPDTLRLALPGARPRTYEVEYRPVGRLGWQVAVLLDARSQRQSALVAGIATSFAGAFVIAIALTLRLRKQRYLERRRAAAALQQAHEELEQHIARRTAELSQANVELANKVDALNRTQRMLSETRDQAVQAGKLAVLGQMAAGITHELNQPLAALNALSDNTVRLIGRGRMDDVQHNLTLISGMASRMGRIVAQIKAFARKGETERERVNVHEAIRNALLLIEPRRRELDAHIECAPNDDDAVTVLAGSVRLEQVLVNLLRNGLDAMAQTEPAMRALTILVDARDDHVEITVTDNGPGLPEAVRERLFEPFFTTKPPGQGLGLGLAISQAIMEEFHGHLGARNEPGRGASFTLWLERG</sequence>
<evidence type="ECO:0000256" key="1">
    <source>
        <dbReference type="ARBA" id="ARBA00000085"/>
    </source>
</evidence>
<dbReference type="AlphaFoldDB" id="A0A482IZW6"/>
<evidence type="ECO:0000313" key="19">
    <source>
        <dbReference type="EMBL" id="QBP13472.1"/>
    </source>
</evidence>
<keyword evidence="4" id="KW-1003">Cell membrane</keyword>
<dbReference type="InterPro" id="IPR036890">
    <property type="entry name" value="HATPase_C_sf"/>
</dbReference>
<dbReference type="Pfam" id="PF00512">
    <property type="entry name" value="HisKA"/>
    <property type="match status" value="1"/>
</dbReference>
<name>A0A482IZW6_9BURK</name>
<keyword evidence="5" id="KW-0997">Cell inner membrane</keyword>
<keyword evidence="9" id="KW-0547">Nucleotide-binding</keyword>
<evidence type="ECO:0000256" key="4">
    <source>
        <dbReference type="ARBA" id="ARBA00022475"/>
    </source>
</evidence>
<dbReference type="CDD" id="cd12914">
    <property type="entry name" value="PDC1_DGC_like"/>
    <property type="match status" value="1"/>
</dbReference>
<dbReference type="PROSITE" id="PS50109">
    <property type="entry name" value="HIS_KIN"/>
    <property type="match status" value="1"/>
</dbReference>
<evidence type="ECO:0000256" key="7">
    <source>
        <dbReference type="ARBA" id="ARBA00022679"/>
    </source>
</evidence>
<accession>A0A482IZW6</accession>
<comment type="catalytic activity">
    <reaction evidence="1">
        <text>ATP + protein L-histidine = ADP + protein N-phospho-L-histidine.</text>
        <dbReference type="EC" id="2.7.13.3"/>
    </reaction>
</comment>
<evidence type="ECO:0000256" key="17">
    <source>
        <dbReference type="SAM" id="Phobius"/>
    </source>
</evidence>
<dbReference type="Gene3D" id="6.10.250.3020">
    <property type="match status" value="1"/>
</dbReference>
<dbReference type="Pfam" id="PF02518">
    <property type="entry name" value="HATPase_c"/>
    <property type="match status" value="1"/>
</dbReference>
<evidence type="ECO:0000256" key="15">
    <source>
        <dbReference type="ARBA" id="ARBA00073143"/>
    </source>
</evidence>
<dbReference type="GO" id="GO:0000155">
    <property type="term" value="F:phosphorelay sensor kinase activity"/>
    <property type="evidence" value="ECO:0007669"/>
    <property type="project" value="InterPro"/>
</dbReference>
<evidence type="ECO:0000256" key="8">
    <source>
        <dbReference type="ARBA" id="ARBA00022692"/>
    </source>
</evidence>
<feature type="domain" description="Histidine kinase" evidence="18">
    <location>
        <begin position="406"/>
        <end position="621"/>
    </location>
</feature>
<dbReference type="Gene3D" id="3.30.565.10">
    <property type="entry name" value="Histidine kinase-like ATPase, C-terminal domain"/>
    <property type="match status" value="1"/>
</dbReference>
<dbReference type="Gene3D" id="3.30.450.20">
    <property type="entry name" value="PAS domain"/>
    <property type="match status" value="2"/>
</dbReference>